<reference evidence="2" key="1">
    <citation type="journal article" date="2023" name="Front. Plant Sci.">
        <title>Chromosomal-level genome assembly of Melastoma candidum provides insights into trichome evolution.</title>
        <authorList>
            <person name="Zhong Y."/>
            <person name="Wu W."/>
            <person name="Sun C."/>
            <person name="Zou P."/>
            <person name="Liu Y."/>
            <person name="Dai S."/>
            <person name="Zhou R."/>
        </authorList>
    </citation>
    <scope>NUCLEOTIDE SEQUENCE [LARGE SCALE GENOMIC DNA]</scope>
</reference>
<comment type="caution">
    <text evidence="1">The sequence shown here is derived from an EMBL/GenBank/DDBJ whole genome shotgun (WGS) entry which is preliminary data.</text>
</comment>
<sequence>MSSATPSKRPADENGADASGDEKRQKVSEVLEDGSSVEGVALRLRVLCPASRIDAFIGEGNEIIARIMEDTGAVISVRESTPDCDVRVIVVTASDMEELGTKPSEEDGVEADRGDGDAKGADGETTGKEDGGENEDPDENARNDDRENMDDDGESRADGGQTKDNDGEAKERNECGSAKDIQNCEDEESLRVKRLRHERMASCVLKALLFIFDKLVDLESGKETKVDDGDKDSDESSLVLKLLVDSSQMRCLLKNDSMAINEMMTVSGAQIQILRRDDLPRCALPSDEVVQISGESGVLRKGLELVGQQIIENLFPFLDAHVKSSGPSSQSTIQSHPISHAISSSLHSSNVQYGSRNGRHPGRGGHSKDGFLTGLVNPPLPMLSFRILCNGDRVGSVIGKGGTGIKSIKQETGSEITIMDGVPDSEERVIVVSGPAHPDDRISPIQDALVRVHKRILGASANSNDGSVLARILVSSNQIGCVLGVGGAVIAEMRKSSRAYIRIVGKDQVPKCAMLNEEVVQVSQST</sequence>
<protein>
    <submittedName>
        <fullName evidence="1">Uncharacterized protein</fullName>
    </submittedName>
</protein>
<dbReference type="Proteomes" id="UP001057402">
    <property type="component" value="Chromosome 4"/>
</dbReference>
<evidence type="ECO:0000313" key="2">
    <source>
        <dbReference type="Proteomes" id="UP001057402"/>
    </source>
</evidence>
<gene>
    <name evidence="1" type="ORF">MLD38_012992</name>
</gene>
<name>A0ACB9RB91_9MYRT</name>
<keyword evidence="2" id="KW-1185">Reference proteome</keyword>
<proteinExistence type="predicted"/>
<accession>A0ACB9RB91</accession>
<dbReference type="EMBL" id="CM042883">
    <property type="protein sequence ID" value="KAI4375081.1"/>
    <property type="molecule type" value="Genomic_DNA"/>
</dbReference>
<evidence type="ECO:0000313" key="1">
    <source>
        <dbReference type="EMBL" id="KAI4375081.1"/>
    </source>
</evidence>
<organism evidence="1 2">
    <name type="scientific">Melastoma candidum</name>
    <dbReference type="NCBI Taxonomy" id="119954"/>
    <lineage>
        <taxon>Eukaryota</taxon>
        <taxon>Viridiplantae</taxon>
        <taxon>Streptophyta</taxon>
        <taxon>Embryophyta</taxon>
        <taxon>Tracheophyta</taxon>
        <taxon>Spermatophyta</taxon>
        <taxon>Magnoliopsida</taxon>
        <taxon>eudicotyledons</taxon>
        <taxon>Gunneridae</taxon>
        <taxon>Pentapetalae</taxon>
        <taxon>rosids</taxon>
        <taxon>malvids</taxon>
        <taxon>Myrtales</taxon>
        <taxon>Melastomataceae</taxon>
        <taxon>Melastomatoideae</taxon>
        <taxon>Melastomateae</taxon>
        <taxon>Melastoma</taxon>
    </lineage>
</organism>